<dbReference type="NCBIfam" id="NF008399">
    <property type="entry name" value="PRK11198.1"/>
    <property type="match status" value="1"/>
</dbReference>
<name>A0ABX1NPP3_9RHOO</name>
<evidence type="ECO:0000259" key="1">
    <source>
        <dbReference type="PROSITE" id="PS50914"/>
    </source>
</evidence>
<accession>A0ABX1NPP3</accession>
<proteinExistence type="predicted"/>
<evidence type="ECO:0000313" key="3">
    <source>
        <dbReference type="EMBL" id="NMG13950.1"/>
    </source>
</evidence>
<dbReference type="InterPro" id="IPR018392">
    <property type="entry name" value="LysM"/>
</dbReference>
<keyword evidence="4" id="KW-1185">Reference proteome</keyword>
<dbReference type="PANTHER" id="PTHR34700">
    <property type="entry name" value="POTASSIUM BINDING PROTEIN KBP"/>
    <property type="match status" value="1"/>
</dbReference>
<evidence type="ECO:0000313" key="4">
    <source>
        <dbReference type="Proteomes" id="UP000633943"/>
    </source>
</evidence>
<protein>
    <submittedName>
        <fullName evidence="3">Peptidoglycan-binding protein LysM</fullName>
    </submittedName>
</protein>
<dbReference type="PROSITE" id="PS50914">
    <property type="entry name" value="BON"/>
    <property type="match status" value="1"/>
</dbReference>
<dbReference type="Pfam" id="PF04972">
    <property type="entry name" value="BON"/>
    <property type="match status" value="1"/>
</dbReference>
<dbReference type="CDD" id="cd00118">
    <property type="entry name" value="LysM"/>
    <property type="match status" value="1"/>
</dbReference>
<dbReference type="PANTHER" id="PTHR34700:SF8">
    <property type="entry name" value="POTASSIUM BINDING PROTEIN KBP"/>
    <property type="match status" value="1"/>
</dbReference>
<dbReference type="InterPro" id="IPR007055">
    <property type="entry name" value="BON_dom"/>
</dbReference>
<dbReference type="Pfam" id="PF01476">
    <property type="entry name" value="LysM"/>
    <property type="match status" value="1"/>
</dbReference>
<dbReference type="Proteomes" id="UP000633943">
    <property type="component" value="Unassembled WGS sequence"/>
</dbReference>
<dbReference type="SUPFAM" id="SSF54106">
    <property type="entry name" value="LysM domain"/>
    <property type="match status" value="1"/>
</dbReference>
<gene>
    <name evidence="3" type="primary">lysM</name>
    <name evidence="3" type="ORF">GPA24_00040</name>
</gene>
<dbReference type="PROSITE" id="PS51782">
    <property type="entry name" value="LYSM"/>
    <property type="match status" value="1"/>
</dbReference>
<reference evidence="3 4" key="1">
    <citation type="submission" date="2019-12" db="EMBL/GenBank/DDBJ databases">
        <title>Comparative genomics gives insights into the taxonomy of the Azoarcus-Aromatoleum group and reveals separate origins of nif in the plant-associated Azoarcus and non-plant-associated Aromatoleum sub-groups.</title>
        <authorList>
            <person name="Lafos M."/>
            <person name="Maluk M."/>
            <person name="Batista M."/>
            <person name="Junghare M."/>
            <person name="Carmona M."/>
            <person name="Faoro H."/>
            <person name="Cruz L.M."/>
            <person name="Battistoni F."/>
            <person name="De Souza E."/>
            <person name="Pedrosa F."/>
            <person name="Chen W.-M."/>
            <person name="Poole P.S."/>
            <person name="Dixon R.A."/>
            <person name="James E.K."/>
        </authorList>
    </citation>
    <scope>NUCLEOTIDE SEQUENCE [LARGE SCALE GENOMIC DNA]</scope>
    <source>
        <strain evidence="3 4">PbN1</strain>
    </source>
</reference>
<dbReference type="InterPro" id="IPR052196">
    <property type="entry name" value="Bact_Kbp"/>
</dbReference>
<dbReference type="RefSeq" id="WP_169200817.1">
    <property type="nucleotide sequence ID" value="NZ_CP059467.1"/>
</dbReference>
<dbReference type="Gene3D" id="3.10.350.10">
    <property type="entry name" value="LysM domain"/>
    <property type="match status" value="1"/>
</dbReference>
<dbReference type="Gene3D" id="3.30.1340.30">
    <property type="match status" value="1"/>
</dbReference>
<feature type="domain" description="LysM" evidence="2">
    <location>
        <begin position="117"/>
        <end position="166"/>
    </location>
</feature>
<comment type="caution">
    <text evidence="3">The sequence shown here is derived from an EMBL/GenBank/DDBJ whole genome shotgun (WGS) entry which is preliminary data.</text>
</comment>
<dbReference type="SMART" id="SM00257">
    <property type="entry name" value="LysM"/>
    <property type="match status" value="1"/>
</dbReference>
<sequence>MGLFSFIKDAGEKLFGGDEAKAAAPAAPANAAAPATADASAANAKAAEAIKQYIMSMNLAPSDLGVKFDAATSVVTVSGTAPDQATKEKILLAAGNVRGVERVDDRLSVPRAEPEARFHIVASGDTLSAISKKYYGDANKYNAIFEANKPMLTHPDKIYPGQVLRIPPQG</sequence>
<dbReference type="EMBL" id="WTVP01000001">
    <property type="protein sequence ID" value="NMG13950.1"/>
    <property type="molecule type" value="Genomic_DNA"/>
</dbReference>
<evidence type="ECO:0000259" key="2">
    <source>
        <dbReference type="PROSITE" id="PS51782"/>
    </source>
</evidence>
<feature type="domain" description="BON" evidence="1">
    <location>
        <begin position="42"/>
        <end position="111"/>
    </location>
</feature>
<dbReference type="InterPro" id="IPR036779">
    <property type="entry name" value="LysM_dom_sf"/>
</dbReference>
<organism evidence="3 4">
    <name type="scientific">Aromatoleum bremense</name>
    <dbReference type="NCBI Taxonomy" id="76115"/>
    <lineage>
        <taxon>Bacteria</taxon>
        <taxon>Pseudomonadati</taxon>
        <taxon>Pseudomonadota</taxon>
        <taxon>Betaproteobacteria</taxon>
        <taxon>Rhodocyclales</taxon>
        <taxon>Rhodocyclaceae</taxon>
        <taxon>Aromatoleum</taxon>
    </lineage>
</organism>